<proteinExistence type="predicted"/>
<protein>
    <recommendedName>
        <fullName evidence="4">DUF5709 domain-containing protein</fullName>
    </recommendedName>
</protein>
<dbReference type="STRING" id="912594.AWC12_20270"/>
<feature type="region of interest" description="Disordered" evidence="1">
    <location>
        <begin position="53"/>
        <end position="117"/>
    </location>
</feature>
<dbReference type="OrthoDB" id="4565554at2"/>
<organism evidence="2 3">
    <name type="scientific">Mycolicibacterium iranicum</name>
    <name type="common">Mycobacterium iranicum</name>
    <dbReference type="NCBI Taxonomy" id="912594"/>
    <lineage>
        <taxon>Bacteria</taxon>
        <taxon>Bacillati</taxon>
        <taxon>Actinomycetota</taxon>
        <taxon>Actinomycetes</taxon>
        <taxon>Mycobacteriales</taxon>
        <taxon>Mycobacteriaceae</taxon>
        <taxon>Mycolicibacterium</taxon>
    </lineage>
</organism>
<gene>
    <name evidence="2" type="ORF">A4X20_18890</name>
</gene>
<dbReference type="AlphaFoldDB" id="A0A178LYG2"/>
<dbReference type="EMBL" id="LWCS01000019">
    <property type="protein sequence ID" value="OAN39169.1"/>
    <property type="molecule type" value="Genomic_DNA"/>
</dbReference>
<evidence type="ECO:0000313" key="2">
    <source>
        <dbReference type="EMBL" id="OAN39169.1"/>
    </source>
</evidence>
<dbReference type="RefSeq" id="WP_064281494.1">
    <property type="nucleotide sequence ID" value="NZ_LWCS01000019.1"/>
</dbReference>
<accession>A0A178LYG2</accession>
<name>A0A178LYG2_MYCIR</name>
<dbReference type="eggNOG" id="ENOG50341DT">
    <property type="taxonomic scope" value="Bacteria"/>
</dbReference>
<dbReference type="Proteomes" id="UP000078396">
    <property type="component" value="Unassembled WGS sequence"/>
</dbReference>
<sequence>MDGDYEGDYGDGGPDDTLGPTESLDSDEVRNDDGDIVVDPPDRWIEAEEHQTLDEQLAAEVPDITPDEEPLDDRPTRRNLGQIDGTPEDGDSFFTVVDDDEHQRVPGDDEADTIIED</sequence>
<feature type="region of interest" description="Disordered" evidence="1">
    <location>
        <begin position="1"/>
        <end position="39"/>
    </location>
</feature>
<reference evidence="2 3" key="1">
    <citation type="submission" date="2016-04" db="EMBL/GenBank/DDBJ databases">
        <title>Draft Genome Sequences of Staphylococcus capitis Strain H36, S. capitis Strain H65, S. cohnii Strain H62, S. hominis Strain H69, Mycobacterium iranicum Strain H39, Plantibacter sp. Strain H53, Pseudomonas oryzihabitans Strain H72, and Microbacterium sp. Strain H83, isolated from residential settings.</title>
        <authorList>
            <person name="Lymperopoulou D."/>
            <person name="Adams R.I."/>
            <person name="Lindow S."/>
            <person name="Coil D.A."/>
            <person name="Jospin G."/>
            <person name="Eisen J.A."/>
        </authorList>
    </citation>
    <scope>NUCLEOTIDE SEQUENCE [LARGE SCALE GENOMIC DNA]</scope>
    <source>
        <strain evidence="2 3">H39</strain>
    </source>
</reference>
<evidence type="ECO:0000313" key="3">
    <source>
        <dbReference type="Proteomes" id="UP000078396"/>
    </source>
</evidence>
<evidence type="ECO:0008006" key="4">
    <source>
        <dbReference type="Google" id="ProtNLM"/>
    </source>
</evidence>
<comment type="caution">
    <text evidence="2">The sequence shown here is derived from an EMBL/GenBank/DDBJ whole genome shotgun (WGS) entry which is preliminary data.</text>
</comment>
<evidence type="ECO:0000256" key="1">
    <source>
        <dbReference type="SAM" id="MobiDB-lite"/>
    </source>
</evidence>
<feature type="compositionally biased region" description="Acidic residues" evidence="1">
    <location>
        <begin position="108"/>
        <end position="117"/>
    </location>
</feature>